<protein>
    <submittedName>
        <fullName evidence="2">Uncharacterized protein</fullName>
    </submittedName>
</protein>
<accession>A0A329BJ02</accession>
<name>A0A329BJ02_9BURK</name>
<proteinExistence type="predicted"/>
<comment type="caution">
    <text evidence="2">The sequence shown here is derived from an EMBL/GenBank/DDBJ whole genome shotgun (WGS) entry which is preliminary data.</text>
</comment>
<reference evidence="2 3" key="1">
    <citation type="submission" date="2018-06" db="EMBL/GenBank/DDBJ databases">
        <title>Genomic Encyclopedia of Type Strains, Phase III (KMG-III): the genomes of soil and plant-associated and newly described type strains.</title>
        <authorList>
            <person name="Whitman W."/>
        </authorList>
    </citation>
    <scope>NUCLEOTIDE SEQUENCE [LARGE SCALE GENOMIC DNA]</scope>
    <source>
        <strain evidence="2 3">LMG 23644</strain>
    </source>
</reference>
<keyword evidence="1" id="KW-0472">Membrane</keyword>
<evidence type="ECO:0000313" key="3">
    <source>
        <dbReference type="Proteomes" id="UP000248918"/>
    </source>
</evidence>
<dbReference type="EMBL" id="QLTK01000030">
    <property type="protein sequence ID" value="RAS21241.1"/>
    <property type="molecule type" value="Genomic_DNA"/>
</dbReference>
<feature type="transmembrane region" description="Helical" evidence="1">
    <location>
        <begin position="58"/>
        <end position="77"/>
    </location>
</feature>
<keyword evidence="1" id="KW-0812">Transmembrane</keyword>
<evidence type="ECO:0000313" key="2">
    <source>
        <dbReference type="EMBL" id="RAS21241.1"/>
    </source>
</evidence>
<feature type="transmembrane region" description="Helical" evidence="1">
    <location>
        <begin position="97"/>
        <end position="122"/>
    </location>
</feature>
<evidence type="ECO:0000256" key="1">
    <source>
        <dbReference type="SAM" id="Phobius"/>
    </source>
</evidence>
<organism evidence="2 3">
    <name type="scientific">Paraburkholderia bryophila</name>
    <dbReference type="NCBI Taxonomy" id="420952"/>
    <lineage>
        <taxon>Bacteria</taxon>
        <taxon>Pseudomonadati</taxon>
        <taxon>Pseudomonadota</taxon>
        <taxon>Betaproteobacteria</taxon>
        <taxon>Burkholderiales</taxon>
        <taxon>Burkholderiaceae</taxon>
        <taxon>Paraburkholderia</taxon>
    </lineage>
</organism>
<feature type="non-terminal residue" evidence="2">
    <location>
        <position position="163"/>
    </location>
</feature>
<sequence>MAYDYLTKIQINRPLTEEEVARRIEVHKPVVDDAADAYTVFGMNDIYLEVCDASYSQVGWGLLAFLLCFPAFAFLTVEAAQSAIVDTPAMVRNGEQGMFSAGMWVFTVITVLCCVLTVVILLRDCFNYRHKAVRFNRQTRMVYAFRHNGPGGVIAVPWDKAFF</sequence>
<dbReference type="Proteomes" id="UP000248918">
    <property type="component" value="Unassembled WGS sequence"/>
</dbReference>
<keyword evidence="1" id="KW-1133">Transmembrane helix</keyword>
<gene>
    <name evidence="2" type="ORF">BX591_13070</name>
</gene>
<dbReference type="AlphaFoldDB" id="A0A329BJ02"/>